<dbReference type="Proteomes" id="UP000265882">
    <property type="component" value="Unassembled WGS sequence"/>
</dbReference>
<evidence type="ECO:0000259" key="2">
    <source>
        <dbReference type="PROSITE" id="PS51186"/>
    </source>
</evidence>
<protein>
    <submittedName>
        <fullName evidence="3">N-acetyltransferase</fullName>
    </submittedName>
</protein>
<evidence type="ECO:0000313" key="4">
    <source>
        <dbReference type="Proteomes" id="UP000265882"/>
    </source>
</evidence>
<dbReference type="GO" id="GO:0016747">
    <property type="term" value="F:acyltransferase activity, transferring groups other than amino-acyl groups"/>
    <property type="evidence" value="ECO:0007669"/>
    <property type="project" value="InterPro"/>
</dbReference>
<organism evidence="3 4">
    <name type="scientific">Abyssobacteria bacterium (strain SURF_5)</name>
    <dbReference type="NCBI Taxonomy" id="2093360"/>
    <lineage>
        <taxon>Bacteria</taxon>
        <taxon>Pseudomonadati</taxon>
        <taxon>Candidatus Hydrogenedentota</taxon>
        <taxon>Candidatus Abyssobacteria</taxon>
    </lineage>
</organism>
<dbReference type="InterPro" id="IPR000182">
    <property type="entry name" value="GNAT_dom"/>
</dbReference>
<feature type="compositionally biased region" description="Polar residues" evidence="1">
    <location>
        <begin position="237"/>
        <end position="246"/>
    </location>
</feature>
<dbReference type="Pfam" id="PF00583">
    <property type="entry name" value="Acetyltransf_1"/>
    <property type="match status" value="1"/>
</dbReference>
<sequence>MSLSGRAKYYYLRLREEYSENGLLDTGTFVCSSAIRKAFLTNSSTWYRLELRNCLPLIKPRVAAQFDFMDLEQATEYFRNRHVSFPWMFSESELEVAAFNGHKFPCFLVDGAITAYLKVGISNVYVFDYKQAVHLAPATAIFYDGFVEPSYRCKGLGAAILSATAAFLKEAGFHTVWAQIPAWNVASIRMTLNAGFEPVGEARYFRVLGREFLFNRPKSLPLRLGSFNSGGYRMSLEESTSQQQSVKAGRPLTKRNDRNP</sequence>
<gene>
    <name evidence="3" type="ORF">C4520_10975</name>
</gene>
<reference evidence="3 4" key="1">
    <citation type="journal article" date="2017" name="ISME J.">
        <title>Energy and carbon metabolisms in a deep terrestrial subsurface fluid microbial community.</title>
        <authorList>
            <person name="Momper L."/>
            <person name="Jungbluth S.P."/>
            <person name="Lee M.D."/>
            <person name="Amend J.P."/>
        </authorList>
    </citation>
    <scope>NUCLEOTIDE SEQUENCE [LARGE SCALE GENOMIC DNA]</scope>
    <source>
        <strain evidence="3">SURF_5</strain>
    </source>
</reference>
<keyword evidence="3" id="KW-0808">Transferase</keyword>
<dbReference type="AlphaFoldDB" id="A0A3A4NYM1"/>
<comment type="caution">
    <text evidence="3">The sequence shown here is derived from an EMBL/GenBank/DDBJ whole genome shotgun (WGS) entry which is preliminary data.</text>
</comment>
<dbReference type="PROSITE" id="PS51186">
    <property type="entry name" value="GNAT"/>
    <property type="match status" value="1"/>
</dbReference>
<evidence type="ECO:0000313" key="3">
    <source>
        <dbReference type="EMBL" id="RJP20671.1"/>
    </source>
</evidence>
<dbReference type="Gene3D" id="3.40.630.30">
    <property type="match status" value="1"/>
</dbReference>
<name>A0A3A4NYM1_ABYX5</name>
<dbReference type="InterPro" id="IPR016181">
    <property type="entry name" value="Acyl_CoA_acyltransferase"/>
</dbReference>
<dbReference type="SUPFAM" id="SSF55729">
    <property type="entry name" value="Acyl-CoA N-acyltransferases (Nat)"/>
    <property type="match status" value="1"/>
</dbReference>
<dbReference type="CDD" id="cd04301">
    <property type="entry name" value="NAT_SF"/>
    <property type="match status" value="1"/>
</dbReference>
<feature type="region of interest" description="Disordered" evidence="1">
    <location>
        <begin position="236"/>
        <end position="260"/>
    </location>
</feature>
<evidence type="ECO:0000256" key="1">
    <source>
        <dbReference type="SAM" id="MobiDB-lite"/>
    </source>
</evidence>
<dbReference type="EMBL" id="QZKU01000075">
    <property type="protein sequence ID" value="RJP20671.1"/>
    <property type="molecule type" value="Genomic_DNA"/>
</dbReference>
<feature type="domain" description="N-acetyltransferase" evidence="2">
    <location>
        <begin position="64"/>
        <end position="219"/>
    </location>
</feature>
<accession>A0A3A4NYM1</accession>
<proteinExistence type="predicted"/>